<organism evidence="1">
    <name type="scientific">uncultured Caudovirales phage</name>
    <dbReference type="NCBI Taxonomy" id="2100421"/>
    <lineage>
        <taxon>Viruses</taxon>
        <taxon>Duplodnaviria</taxon>
        <taxon>Heunggongvirae</taxon>
        <taxon>Uroviricota</taxon>
        <taxon>Caudoviricetes</taxon>
        <taxon>Peduoviridae</taxon>
        <taxon>Maltschvirus</taxon>
        <taxon>Maltschvirus maltsch</taxon>
    </lineage>
</organism>
<reference evidence="1" key="1">
    <citation type="submission" date="2020-05" db="EMBL/GenBank/DDBJ databases">
        <authorList>
            <person name="Chiriac C."/>
            <person name="Salcher M."/>
            <person name="Ghai R."/>
            <person name="Kavagutti S V."/>
        </authorList>
    </citation>
    <scope>NUCLEOTIDE SEQUENCE</scope>
</reference>
<accession>A0A6J5RJS1</accession>
<dbReference type="EMBL" id="LR797264">
    <property type="protein sequence ID" value="CAB4197790.1"/>
    <property type="molecule type" value="Genomic_DNA"/>
</dbReference>
<protein>
    <submittedName>
        <fullName evidence="1">Uncharacterized protein</fullName>
    </submittedName>
</protein>
<gene>
    <name evidence="1" type="ORF">UFOVP1323_47</name>
</gene>
<proteinExistence type="predicted"/>
<name>A0A6J5RJS1_9CAUD</name>
<evidence type="ECO:0000313" key="1">
    <source>
        <dbReference type="EMBL" id="CAB4197790.1"/>
    </source>
</evidence>
<sequence>MSKAIQIKVVEALNKIGKTNGTALPEASHPSALTSNEEIAKFHDERAATFELMIAQQIASYADKRVDAAKKLVRMQYEEIIDAIKPGSSNTIVRGNTALNVEVRNAPARLDRALLTIALAKRGISITNIEDILSEGSGSTKPPTYFKPSIVA</sequence>